<feature type="region of interest" description="Disordered" evidence="1">
    <location>
        <begin position="85"/>
        <end position="122"/>
    </location>
</feature>
<proteinExistence type="predicted"/>
<organism evidence="3 4">
    <name type="scientific">Frankliniella fusca</name>
    <dbReference type="NCBI Taxonomy" id="407009"/>
    <lineage>
        <taxon>Eukaryota</taxon>
        <taxon>Metazoa</taxon>
        <taxon>Ecdysozoa</taxon>
        <taxon>Arthropoda</taxon>
        <taxon>Hexapoda</taxon>
        <taxon>Insecta</taxon>
        <taxon>Pterygota</taxon>
        <taxon>Neoptera</taxon>
        <taxon>Paraneoptera</taxon>
        <taxon>Thysanoptera</taxon>
        <taxon>Terebrantia</taxon>
        <taxon>Thripoidea</taxon>
        <taxon>Thripidae</taxon>
        <taxon>Frankliniella</taxon>
    </lineage>
</organism>
<feature type="compositionally biased region" description="Basic residues" evidence="1">
    <location>
        <begin position="89"/>
        <end position="110"/>
    </location>
</feature>
<dbReference type="Proteomes" id="UP001219518">
    <property type="component" value="Unassembled WGS sequence"/>
</dbReference>
<keyword evidence="3" id="KW-0675">Receptor</keyword>
<comment type="caution">
    <text evidence="3">The sequence shown here is derived from an EMBL/GenBank/DDBJ whole genome shotgun (WGS) entry which is preliminary data.</text>
</comment>
<evidence type="ECO:0000256" key="1">
    <source>
        <dbReference type="SAM" id="MobiDB-lite"/>
    </source>
</evidence>
<sequence length="122" mass="13770">MNESFFIARVGWFFPTCLTHVVFGRYMRPGCWRDPSDSFQAPTRTDVRTRVSVDYPSPVRMNFLKTLTLLLLLVVAVLSAPQPQVGHAGHGHRVTPHHAGSHAAAHRARDHQRISGFKRLQS</sequence>
<gene>
    <name evidence="3" type="ORF">KUF71_017993</name>
</gene>
<name>A0AAE1I4X3_9NEOP</name>
<feature type="transmembrane region" description="Helical" evidence="2">
    <location>
        <begin position="6"/>
        <end position="23"/>
    </location>
</feature>
<keyword evidence="2" id="KW-0472">Membrane</keyword>
<evidence type="ECO:0000256" key="2">
    <source>
        <dbReference type="SAM" id="Phobius"/>
    </source>
</evidence>
<evidence type="ECO:0000313" key="4">
    <source>
        <dbReference type="Proteomes" id="UP001219518"/>
    </source>
</evidence>
<evidence type="ECO:0000313" key="3">
    <source>
        <dbReference type="EMBL" id="KAK3933404.1"/>
    </source>
</evidence>
<accession>A0AAE1I4X3</accession>
<keyword evidence="2" id="KW-0812">Transmembrane</keyword>
<keyword evidence="4" id="KW-1185">Reference proteome</keyword>
<dbReference type="AlphaFoldDB" id="A0AAE1I4X3"/>
<reference evidence="3" key="1">
    <citation type="submission" date="2021-07" db="EMBL/GenBank/DDBJ databases">
        <authorList>
            <person name="Catto M.A."/>
            <person name="Jacobson A."/>
            <person name="Kennedy G."/>
            <person name="Labadie P."/>
            <person name="Hunt B.G."/>
            <person name="Srinivasan R."/>
        </authorList>
    </citation>
    <scope>NUCLEOTIDE SEQUENCE</scope>
    <source>
        <strain evidence="3">PL_HMW_Pooled</strain>
        <tissue evidence="3">Head</tissue>
    </source>
</reference>
<keyword evidence="2" id="KW-1133">Transmembrane helix</keyword>
<protein>
    <submittedName>
        <fullName evidence="3">Nuclear receptor corepressor 2</fullName>
    </submittedName>
</protein>
<dbReference type="EMBL" id="JAHWGI010001444">
    <property type="protein sequence ID" value="KAK3933404.1"/>
    <property type="molecule type" value="Genomic_DNA"/>
</dbReference>
<reference evidence="3" key="2">
    <citation type="journal article" date="2023" name="BMC Genomics">
        <title>Pest status, molecular evolution, and epigenetic factors derived from the genome assembly of Frankliniella fusca, a thysanopteran phytovirus vector.</title>
        <authorList>
            <person name="Catto M.A."/>
            <person name="Labadie P.E."/>
            <person name="Jacobson A.L."/>
            <person name="Kennedy G.G."/>
            <person name="Srinivasan R."/>
            <person name="Hunt B.G."/>
        </authorList>
    </citation>
    <scope>NUCLEOTIDE SEQUENCE</scope>
    <source>
        <strain evidence="3">PL_HMW_Pooled</strain>
    </source>
</reference>